<reference evidence="1" key="1">
    <citation type="journal article" date="2019" name="bioRxiv">
        <title>The Genome of the Zebra Mussel, Dreissena polymorpha: A Resource for Invasive Species Research.</title>
        <authorList>
            <person name="McCartney M.A."/>
            <person name="Auch B."/>
            <person name="Kono T."/>
            <person name="Mallez S."/>
            <person name="Zhang Y."/>
            <person name="Obille A."/>
            <person name="Becker A."/>
            <person name="Abrahante J.E."/>
            <person name="Garbe J."/>
            <person name="Badalamenti J.P."/>
            <person name="Herman A."/>
            <person name="Mangelson H."/>
            <person name="Liachko I."/>
            <person name="Sullivan S."/>
            <person name="Sone E.D."/>
            <person name="Koren S."/>
            <person name="Silverstein K.A.T."/>
            <person name="Beckman K.B."/>
            <person name="Gohl D.M."/>
        </authorList>
    </citation>
    <scope>NUCLEOTIDE SEQUENCE</scope>
    <source>
        <strain evidence="1">Duluth1</strain>
        <tissue evidence="1">Whole animal</tissue>
    </source>
</reference>
<reference evidence="1" key="2">
    <citation type="submission" date="2020-11" db="EMBL/GenBank/DDBJ databases">
        <authorList>
            <person name="McCartney M.A."/>
            <person name="Auch B."/>
            <person name="Kono T."/>
            <person name="Mallez S."/>
            <person name="Becker A."/>
            <person name="Gohl D.M."/>
            <person name="Silverstein K.A.T."/>
            <person name="Koren S."/>
            <person name="Bechman K.B."/>
            <person name="Herman A."/>
            <person name="Abrahante J.E."/>
            <person name="Garbe J."/>
        </authorList>
    </citation>
    <scope>NUCLEOTIDE SEQUENCE</scope>
    <source>
        <strain evidence="1">Duluth1</strain>
        <tissue evidence="1">Whole animal</tissue>
    </source>
</reference>
<evidence type="ECO:0000313" key="1">
    <source>
        <dbReference type="EMBL" id="KAH3897097.1"/>
    </source>
</evidence>
<name>A0A9D4NIA2_DREPO</name>
<comment type="caution">
    <text evidence="1">The sequence shown here is derived from an EMBL/GenBank/DDBJ whole genome shotgun (WGS) entry which is preliminary data.</text>
</comment>
<accession>A0A9D4NIA2</accession>
<gene>
    <name evidence="1" type="ORF">DPMN_021281</name>
</gene>
<organism evidence="1 2">
    <name type="scientific">Dreissena polymorpha</name>
    <name type="common">Zebra mussel</name>
    <name type="synonym">Mytilus polymorpha</name>
    <dbReference type="NCBI Taxonomy" id="45954"/>
    <lineage>
        <taxon>Eukaryota</taxon>
        <taxon>Metazoa</taxon>
        <taxon>Spiralia</taxon>
        <taxon>Lophotrochozoa</taxon>
        <taxon>Mollusca</taxon>
        <taxon>Bivalvia</taxon>
        <taxon>Autobranchia</taxon>
        <taxon>Heteroconchia</taxon>
        <taxon>Euheterodonta</taxon>
        <taxon>Imparidentia</taxon>
        <taxon>Neoheterodontei</taxon>
        <taxon>Myida</taxon>
        <taxon>Dreissenoidea</taxon>
        <taxon>Dreissenidae</taxon>
        <taxon>Dreissena</taxon>
    </lineage>
</organism>
<keyword evidence="2" id="KW-1185">Reference proteome</keyword>
<dbReference type="EMBL" id="JAIWYP010000001">
    <property type="protein sequence ID" value="KAH3897097.1"/>
    <property type="molecule type" value="Genomic_DNA"/>
</dbReference>
<evidence type="ECO:0000313" key="2">
    <source>
        <dbReference type="Proteomes" id="UP000828390"/>
    </source>
</evidence>
<sequence length="55" mass="6218">MLLHRVQYCLYIPILEISLSCSLSDSMLLHSVSTMVSTWNSFTLFTRGPRLEGGI</sequence>
<dbReference type="AlphaFoldDB" id="A0A9D4NIA2"/>
<protein>
    <submittedName>
        <fullName evidence="1">Uncharacterized protein</fullName>
    </submittedName>
</protein>
<dbReference type="Proteomes" id="UP000828390">
    <property type="component" value="Unassembled WGS sequence"/>
</dbReference>
<proteinExistence type="predicted"/>